<gene>
    <name evidence="1" type="ORF">D6T64_08680</name>
</gene>
<evidence type="ECO:0000313" key="2">
    <source>
        <dbReference type="Proteomes" id="UP000272015"/>
    </source>
</evidence>
<keyword evidence="2" id="KW-1185">Reference proteome</keyword>
<name>A0A3A5MUZ2_9MICO</name>
<dbReference type="EMBL" id="QZVS01000078">
    <property type="protein sequence ID" value="RJT89024.1"/>
    <property type="molecule type" value="Genomic_DNA"/>
</dbReference>
<protein>
    <submittedName>
        <fullName evidence="1">Uncharacterized protein</fullName>
    </submittedName>
</protein>
<dbReference type="AlphaFoldDB" id="A0A3A5MUZ2"/>
<reference evidence="1 2" key="1">
    <citation type="submission" date="2018-09" db="EMBL/GenBank/DDBJ databases">
        <title>Novel species of Cryobacterium.</title>
        <authorList>
            <person name="Liu Q."/>
            <person name="Xin Y.-H."/>
        </authorList>
    </citation>
    <scope>NUCLEOTIDE SEQUENCE [LARGE SCALE GENOMIC DNA]</scope>
    <source>
        <strain evidence="1 2">Hh39</strain>
    </source>
</reference>
<proteinExistence type="predicted"/>
<organism evidence="1 2">
    <name type="scientific">Cryobacterium melibiosiphilum</name>
    <dbReference type="NCBI Taxonomy" id="995039"/>
    <lineage>
        <taxon>Bacteria</taxon>
        <taxon>Bacillati</taxon>
        <taxon>Actinomycetota</taxon>
        <taxon>Actinomycetes</taxon>
        <taxon>Micrococcales</taxon>
        <taxon>Microbacteriaceae</taxon>
        <taxon>Cryobacterium</taxon>
    </lineage>
</organism>
<dbReference type="RefSeq" id="WP_119974265.1">
    <property type="nucleotide sequence ID" value="NZ_JBHSQA010000016.1"/>
</dbReference>
<accession>A0A3A5MUZ2</accession>
<dbReference type="OrthoDB" id="5180176at2"/>
<evidence type="ECO:0000313" key="1">
    <source>
        <dbReference type="EMBL" id="RJT89024.1"/>
    </source>
</evidence>
<sequence length="216" mass="23983">MRIGRARINVDEAWLLLHVYRQDAVLYFDFNGCFPPVAATPNDELTLTDFGRILALGVGLDAALVSKGFAAAASANWHGVAQSLHLRDADPRADQAQLDRVTELYTHFRYRHGLGAELALAILHLRRPFLVPLFTAPLFTFYSPIASEIAREFASSTPMFWESIRRDLVTNTAEIQQLRARLAADDDAYGRSLALLSEVRLHCIIAQQLVDAAAGH</sequence>
<comment type="caution">
    <text evidence="1">The sequence shown here is derived from an EMBL/GenBank/DDBJ whole genome shotgun (WGS) entry which is preliminary data.</text>
</comment>
<dbReference type="Proteomes" id="UP000272015">
    <property type="component" value="Unassembled WGS sequence"/>
</dbReference>